<organism evidence="7 8">
    <name type="scientific">Zostera marina</name>
    <name type="common">Eelgrass</name>
    <dbReference type="NCBI Taxonomy" id="29655"/>
    <lineage>
        <taxon>Eukaryota</taxon>
        <taxon>Viridiplantae</taxon>
        <taxon>Streptophyta</taxon>
        <taxon>Embryophyta</taxon>
        <taxon>Tracheophyta</taxon>
        <taxon>Spermatophyta</taxon>
        <taxon>Magnoliopsida</taxon>
        <taxon>Liliopsida</taxon>
        <taxon>Zosteraceae</taxon>
        <taxon>Zostera</taxon>
    </lineage>
</organism>
<keyword evidence="5" id="KW-0964">Secreted</keyword>
<keyword evidence="6" id="KW-1133">Transmembrane helix</keyword>
<evidence type="ECO:0000313" key="8">
    <source>
        <dbReference type="Proteomes" id="UP000036987"/>
    </source>
</evidence>
<dbReference type="EC" id="3.1.1.-" evidence="5"/>
<gene>
    <name evidence="7" type="ORF">ZOSMA_154G00430</name>
</gene>
<keyword evidence="5" id="KW-0378">Hydrolase</keyword>
<dbReference type="AlphaFoldDB" id="A0A0K9PW08"/>
<dbReference type="PANTHER" id="PTHR21562:SF83">
    <property type="entry name" value="PECTIN ACETYLESTERASE 4"/>
    <property type="match status" value="1"/>
</dbReference>
<evidence type="ECO:0000256" key="4">
    <source>
        <dbReference type="ARBA" id="ARBA00022512"/>
    </source>
</evidence>
<dbReference type="OrthoDB" id="2015280at2759"/>
<dbReference type="SUPFAM" id="SSF53474">
    <property type="entry name" value="alpha/beta-Hydrolases"/>
    <property type="match status" value="1"/>
</dbReference>
<accession>A0A0K9PW08</accession>
<evidence type="ECO:0000256" key="3">
    <source>
        <dbReference type="ARBA" id="ARBA00005784"/>
    </source>
</evidence>
<evidence type="ECO:0000256" key="1">
    <source>
        <dbReference type="ARBA" id="ARBA00003534"/>
    </source>
</evidence>
<keyword evidence="8" id="KW-1185">Reference proteome</keyword>
<keyword evidence="6" id="KW-0472">Membrane</keyword>
<keyword evidence="4 5" id="KW-0134">Cell wall</keyword>
<name>A0A0K9PW08_ZOSMR</name>
<keyword evidence="6" id="KW-0812">Transmembrane</keyword>
<protein>
    <recommendedName>
        <fullName evidence="5">Pectin acetylesterase</fullName>
        <ecNumber evidence="5">3.1.1.-</ecNumber>
    </recommendedName>
</protein>
<evidence type="ECO:0000256" key="5">
    <source>
        <dbReference type="RuleBase" id="RU363114"/>
    </source>
</evidence>
<comment type="similarity">
    <text evidence="3 5">Belongs to the pectinacetylesterase family.</text>
</comment>
<comment type="subcellular location">
    <subcellularLocation>
        <location evidence="2 5">Secreted</location>
        <location evidence="2 5">Cell wall</location>
    </subcellularLocation>
</comment>
<dbReference type="InterPro" id="IPR029058">
    <property type="entry name" value="AB_hydrolase_fold"/>
</dbReference>
<dbReference type="Pfam" id="PF03283">
    <property type="entry name" value="PAE"/>
    <property type="match status" value="1"/>
</dbReference>
<comment type="caution">
    <text evidence="7">The sequence shown here is derived from an EMBL/GenBank/DDBJ whole genome shotgun (WGS) entry which is preliminary data.</text>
</comment>
<dbReference type="InterPro" id="IPR004963">
    <property type="entry name" value="PAE/NOTUM"/>
</dbReference>
<evidence type="ECO:0000256" key="2">
    <source>
        <dbReference type="ARBA" id="ARBA00004191"/>
    </source>
</evidence>
<dbReference type="STRING" id="29655.A0A0K9PW08"/>
<evidence type="ECO:0000313" key="7">
    <source>
        <dbReference type="EMBL" id="KMZ73099.1"/>
    </source>
</evidence>
<proteinExistence type="inferred from homology"/>
<dbReference type="GO" id="GO:0071555">
    <property type="term" value="P:cell wall organization"/>
    <property type="evidence" value="ECO:0007669"/>
    <property type="project" value="UniProtKB-KW"/>
</dbReference>
<dbReference type="OMA" id="CNDACES"/>
<comment type="function">
    <text evidence="1 5">Hydrolyzes acetyl esters in homogalacturonan regions of pectin. In type I primary cell wall, galacturonic acid residues of pectin can be acetylated at the O-2 and O-3 positions. Decreasing the degree of acetylation of pectin gels in vitro alters their physical properties.</text>
</comment>
<feature type="transmembrane region" description="Helical" evidence="6">
    <location>
        <begin position="20"/>
        <end position="37"/>
    </location>
</feature>
<dbReference type="PANTHER" id="PTHR21562">
    <property type="entry name" value="NOTUM-RELATED"/>
    <property type="match status" value="1"/>
</dbReference>
<sequence>MAIDWLTKKSKGKDQIIRSVSYGSIALAFVITVFHLLPNDHYLKLNSSFDVDISLVHQKAAVCLDGSPAAYHLHRGFGSGSHSWVVFIEGGGWCHTIESCVRRKESALGSSHYMLKKPVKFNGILNHHQSLNPDFFNWNKVMIRYCDGASLLGHGLSKNENKTGLFFRGQIIWEAIMEELLARGLKDASQAVLTGSSAGGLSTFLHCDNFHSLLPNTKRVKCFADGGYFLDSKDITGAMTIRSFYDDVVHLHGLKSMLPKDCIAKKEASQCFFPQELIKFISTPFLILNSAYDWWQVSHILVPKTSNRSDSWLQCMMNIQSCNPEHIGVLNGFRQTLISAISTDFQDKKGSGFYINSCYQHDQIWSDLTWHSYKTQNKTVSEAVGDWFFDRDEVKVIDCAYPCNPTCKHVNLTSTKYRLDR</sequence>
<keyword evidence="5" id="KW-0961">Cell wall biogenesis/degradation</keyword>
<dbReference type="Proteomes" id="UP000036987">
    <property type="component" value="Unassembled WGS sequence"/>
</dbReference>
<dbReference type="EMBL" id="LFYR01000604">
    <property type="protein sequence ID" value="KMZ73099.1"/>
    <property type="molecule type" value="Genomic_DNA"/>
</dbReference>
<dbReference type="GO" id="GO:0016787">
    <property type="term" value="F:hydrolase activity"/>
    <property type="evidence" value="ECO:0007669"/>
    <property type="project" value="UniProtKB-KW"/>
</dbReference>
<reference evidence="8" key="1">
    <citation type="journal article" date="2016" name="Nature">
        <title>The genome of the seagrass Zostera marina reveals angiosperm adaptation to the sea.</title>
        <authorList>
            <person name="Olsen J.L."/>
            <person name="Rouze P."/>
            <person name="Verhelst B."/>
            <person name="Lin Y.-C."/>
            <person name="Bayer T."/>
            <person name="Collen J."/>
            <person name="Dattolo E."/>
            <person name="De Paoli E."/>
            <person name="Dittami S."/>
            <person name="Maumus F."/>
            <person name="Michel G."/>
            <person name="Kersting A."/>
            <person name="Lauritano C."/>
            <person name="Lohaus R."/>
            <person name="Toepel M."/>
            <person name="Tonon T."/>
            <person name="Vanneste K."/>
            <person name="Amirebrahimi M."/>
            <person name="Brakel J."/>
            <person name="Bostroem C."/>
            <person name="Chovatia M."/>
            <person name="Grimwood J."/>
            <person name="Jenkins J.W."/>
            <person name="Jueterbock A."/>
            <person name="Mraz A."/>
            <person name="Stam W.T."/>
            <person name="Tice H."/>
            <person name="Bornberg-Bauer E."/>
            <person name="Green P.J."/>
            <person name="Pearson G.A."/>
            <person name="Procaccini G."/>
            <person name="Duarte C.M."/>
            <person name="Schmutz J."/>
            <person name="Reusch T.B.H."/>
            <person name="Van de Peer Y."/>
        </authorList>
    </citation>
    <scope>NUCLEOTIDE SEQUENCE [LARGE SCALE GENOMIC DNA]</scope>
    <source>
        <strain evidence="8">cv. Finnish</strain>
    </source>
</reference>
<evidence type="ECO:0000256" key="6">
    <source>
        <dbReference type="SAM" id="Phobius"/>
    </source>
</evidence>